<dbReference type="SUPFAM" id="SSF53474">
    <property type="entry name" value="alpha/beta-Hydrolases"/>
    <property type="match status" value="1"/>
</dbReference>
<gene>
    <name evidence="1" type="ORF">Dsi01nite_069010</name>
</gene>
<evidence type="ECO:0008006" key="3">
    <source>
        <dbReference type="Google" id="ProtNLM"/>
    </source>
</evidence>
<accession>A0A919PUW7</accession>
<protein>
    <recommendedName>
        <fullName evidence="3">Alpha/beta hydrolase</fullName>
    </recommendedName>
</protein>
<name>A0A919PUW7_9ACTN</name>
<keyword evidence="2" id="KW-1185">Reference proteome</keyword>
<dbReference type="EMBL" id="BONQ01000110">
    <property type="protein sequence ID" value="GIG48860.1"/>
    <property type="molecule type" value="Genomic_DNA"/>
</dbReference>
<evidence type="ECO:0000313" key="2">
    <source>
        <dbReference type="Proteomes" id="UP000660611"/>
    </source>
</evidence>
<proteinExistence type="predicted"/>
<dbReference type="Gene3D" id="3.40.50.1820">
    <property type="entry name" value="alpha/beta hydrolase"/>
    <property type="match status" value="1"/>
</dbReference>
<organism evidence="1 2">
    <name type="scientific">Dactylosporangium siamense</name>
    <dbReference type="NCBI Taxonomy" id="685454"/>
    <lineage>
        <taxon>Bacteria</taxon>
        <taxon>Bacillati</taxon>
        <taxon>Actinomycetota</taxon>
        <taxon>Actinomycetes</taxon>
        <taxon>Micromonosporales</taxon>
        <taxon>Micromonosporaceae</taxon>
        <taxon>Dactylosporangium</taxon>
    </lineage>
</organism>
<dbReference type="Proteomes" id="UP000660611">
    <property type="component" value="Unassembled WGS sequence"/>
</dbReference>
<dbReference type="InterPro" id="IPR029058">
    <property type="entry name" value="AB_hydrolase_fold"/>
</dbReference>
<evidence type="ECO:0000313" key="1">
    <source>
        <dbReference type="EMBL" id="GIG48860.1"/>
    </source>
</evidence>
<comment type="caution">
    <text evidence="1">The sequence shown here is derived from an EMBL/GenBank/DDBJ whole genome shotgun (WGS) entry which is preliminary data.</text>
</comment>
<dbReference type="AlphaFoldDB" id="A0A919PUW7"/>
<sequence>MPETVRMDALFVLVHSPLVGPSTWTPVAAALRALHRTAVVPSLLGVTDGPPPFWPSIADRVAGAVTDLSEGRPLVVVAHSNAGYFVPVIAEAVRRTSSVVAGCVIVDGAMPARTGPTPVVAPGLLDRLLPRVVDGRLPPWSAWWDEDPGPLFPDEETRRAVEAEQPQLPLTYYDQQVPVPAGWDRAPCGYLRFSEHYEPAAREALDRGWAVAHVPGLHLHQLVDPEPVAAQLVAMTGGW</sequence>
<reference evidence="1" key="1">
    <citation type="submission" date="2021-01" db="EMBL/GenBank/DDBJ databases">
        <title>Whole genome shotgun sequence of Dactylosporangium siamense NBRC 106093.</title>
        <authorList>
            <person name="Komaki H."/>
            <person name="Tamura T."/>
        </authorList>
    </citation>
    <scope>NUCLEOTIDE SEQUENCE</scope>
    <source>
        <strain evidence="1">NBRC 106093</strain>
    </source>
</reference>